<dbReference type="GO" id="GO:0004792">
    <property type="term" value="F:thiosulfate-cyanide sulfurtransferase activity"/>
    <property type="evidence" value="ECO:0007669"/>
    <property type="project" value="TreeGrafter"/>
</dbReference>
<feature type="domain" description="Rhodanese" evidence="2">
    <location>
        <begin position="56"/>
        <end position="151"/>
    </location>
</feature>
<feature type="signal peptide" evidence="1">
    <location>
        <begin position="1"/>
        <end position="22"/>
    </location>
</feature>
<dbReference type="Gene3D" id="3.40.250.10">
    <property type="entry name" value="Rhodanese-like domain"/>
    <property type="match status" value="1"/>
</dbReference>
<feature type="chain" id="PRO_5039129019" evidence="1">
    <location>
        <begin position="23"/>
        <end position="151"/>
    </location>
</feature>
<dbReference type="CDD" id="cd00158">
    <property type="entry name" value="RHOD"/>
    <property type="match status" value="1"/>
</dbReference>
<dbReference type="Proteomes" id="UP000886687">
    <property type="component" value="Unassembled WGS sequence"/>
</dbReference>
<name>A0A9E4K7W1_9GAMM</name>
<dbReference type="PANTHER" id="PTHR44086">
    <property type="entry name" value="THIOSULFATE SULFURTRANSFERASE RDL2, MITOCHONDRIAL-RELATED"/>
    <property type="match status" value="1"/>
</dbReference>
<protein>
    <submittedName>
        <fullName evidence="3">Rhodanese-like domain-containing protein</fullName>
    </submittedName>
</protein>
<dbReference type="AlphaFoldDB" id="A0A9E4K7W1"/>
<sequence length="151" mass="16399">MKSVAKSTLVSLCLLLSGSAFAVDLPVKTDKSYVSPATVTGATTVDSAKAHELWKARAWFIDPRKPEQYEAGRIPGALNIEYDPGTPNQQLTADSLAAEVPKDEAVVFYCNAEGCDRSSWGAALAVEWGWSKVYYFRDGFPGWTTAGYPVE</sequence>
<gene>
    <name evidence="3" type="ORF">JAZ04_18180</name>
</gene>
<keyword evidence="1" id="KW-0732">Signal</keyword>
<proteinExistence type="predicted"/>
<comment type="caution">
    <text evidence="3">The sequence shown here is derived from an EMBL/GenBank/DDBJ whole genome shotgun (WGS) entry which is preliminary data.</text>
</comment>
<dbReference type="Pfam" id="PF00581">
    <property type="entry name" value="Rhodanese"/>
    <property type="match status" value="1"/>
</dbReference>
<evidence type="ECO:0000259" key="2">
    <source>
        <dbReference type="PROSITE" id="PS50206"/>
    </source>
</evidence>
<dbReference type="PANTHER" id="PTHR44086:SF10">
    <property type="entry name" value="THIOSULFATE SULFURTRANSFERASE_RHODANESE-LIKE DOMAIN-CONTAINING PROTEIN 3"/>
    <property type="match status" value="1"/>
</dbReference>
<organism evidence="3 4">
    <name type="scientific">Candidatus Thiodiazotropha lotti</name>
    <dbReference type="NCBI Taxonomy" id="2792787"/>
    <lineage>
        <taxon>Bacteria</taxon>
        <taxon>Pseudomonadati</taxon>
        <taxon>Pseudomonadota</taxon>
        <taxon>Gammaproteobacteria</taxon>
        <taxon>Chromatiales</taxon>
        <taxon>Sedimenticolaceae</taxon>
        <taxon>Candidatus Thiodiazotropha</taxon>
    </lineage>
</organism>
<evidence type="ECO:0000313" key="3">
    <source>
        <dbReference type="EMBL" id="MCG7940768.1"/>
    </source>
</evidence>
<evidence type="ECO:0000256" key="1">
    <source>
        <dbReference type="SAM" id="SignalP"/>
    </source>
</evidence>
<dbReference type="SUPFAM" id="SSF52821">
    <property type="entry name" value="Rhodanese/Cell cycle control phosphatase"/>
    <property type="match status" value="1"/>
</dbReference>
<dbReference type="InterPro" id="IPR036873">
    <property type="entry name" value="Rhodanese-like_dom_sf"/>
</dbReference>
<accession>A0A9E4K7W1</accession>
<dbReference type="PROSITE" id="PS50206">
    <property type="entry name" value="RHODANESE_3"/>
    <property type="match status" value="1"/>
</dbReference>
<dbReference type="EMBL" id="JAEPDI010000015">
    <property type="protein sequence ID" value="MCG7940768.1"/>
    <property type="molecule type" value="Genomic_DNA"/>
</dbReference>
<reference evidence="3" key="1">
    <citation type="journal article" date="2021" name="Proc. Natl. Acad. Sci. U.S.A.">
        <title>Global biogeography of chemosynthetic symbionts reveals both localized and globally distributed symbiont groups. .</title>
        <authorList>
            <person name="Osvatic J.T."/>
            <person name="Wilkins L.G.E."/>
            <person name="Leibrecht L."/>
            <person name="Leray M."/>
            <person name="Zauner S."/>
            <person name="Polzin J."/>
            <person name="Camacho Y."/>
            <person name="Gros O."/>
            <person name="van Gils J.A."/>
            <person name="Eisen J.A."/>
            <person name="Petersen J.M."/>
            <person name="Yuen B."/>
        </authorList>
    </citation>
    <scope>NUCLEOTIDE SEQUENCE</scope>
    <source>
        <strain evidence="3">MAGL173</strain>
    </source>
</reference>
<dbReference type="InterPro" id="IPR001763">
    <property type="entry name" value="Rhodanese-like_dom"/>
</dbReference>
<evidence type="ECO:0000313" key="4">
    <source>
        <dbReference type="Proteomes" id="UP000886687"/>
    </source>
</evidence>
<dbReference type="SMART" id="SM00450">
    <property type="entry name" value="RHOD"/>
    <property type="match status" value="1"/>
</dbReference>